<evidence type="ECO:0000259" key="8">
    <source>
        <dbReference type="PROSITE" id="PS50850"/>
    </source>
</evidence>
<feature type="transmembrane region" description="Helical" evidence="7">
    <location>
        <begin position="44"/>
        <end position="64"/>
    </location>
</feature>
<feature type="transmembrane region" description="Helical" evidence="7">
    <location>
        <begin position="286"/>
        <end position="302"/>
    </location>
</feature>
<gene>
    <name evidence="9" type="ORF">J2S37_001812</name>
</gene>
<dbReference type="InterPro" id="IPR011701">
    <property type="entry name" value="MFS"/>
</dbReference>
<dbReference type="Pfam" id="PF00083">
    <property type="entry name" value="Sugar_tr"/>
    <property type="match status" value="1"/>
</dbReference>
<keyword evidence="10" id="KW-1185">Reference proteome</keyword>
<dbReference type="PRINTS" id="PR01035">
    <property type="entry name" value="TCRTETA"/>
</dbReference>
<dbReference type="InterPro" id="IPR050189">
    <property type="entry name" value="MFS_Efflux_Transporters"/>
</dbReference>
<feature type="transmembrane region" description="Helical" evidence="7">
    <location>
        <begin position="222"/>
        <end position="248"/>
    </location>
</feature>
<proteinExistence type="inferred from homology"/>
<evidence type="ECO:0000313" key="9">
    <source>
        <dbReference type="EMBL" id="MDR7355274.1"/>
    </source>
</evidence>
<evidence type="ECO:0000256" key="5">
    <source>
        <dbReference type="ARBA" id="ARBA00022989"/>
    </source>
</evidence>
<dbReference type="Gene3D" id="1.20.1720.10">
    <property type="entry name" value="Multidrug resistance protein D"/>
    <property type="match status" value="1"/>
</dbReference>
<evidence type="ECO:0000313" key="10">
    <source>
        <dbReference type="Proteomes" id="UP001183619"/>
    </source>
</evidence>
<feature type="transmembrane region" description="Helical" evidence="7">
    <location>
        <begin position="174"/>
        <end position="192"/>
    </location>
</feature>
<accession>A0ABU2BBB6</accession>
<dbReference type="EMBL" id="JAVDYF010000001">
    <property type="protein sequence ID" value="MDR7355274.1"/>
    <property type="molecule type" value="Genomic_DNA"/>
</dbReference>
<evidence type="ECO:0000256" key="7">
    <source>
        <dbReference type="SAM" id="Phobius"/>
    </source>
</evidence>
<feature type="transmembrane region" description="Helical" evidence="7">
    <location>
        <begin position="254"/>
        <end position="274"/>
    </location>
</feature>
<evidence type="ECO:0000256" key="3">
    <source>
        <dbReference type="ARBA" id="ARBA00022475"/>
    </source>
</evidence>
<evidence type="ECO:0000256" key="2">
    <source>
        <dbReference type="ARBA" id="ARBA00007520"/>
    </source>
</evidence>
<evidence type="ECO:0000256" key="1">
    <source>
        <dbReference type="ARBA" id="ARBA00004651"/>
    </source>
</evidence>
<dbReference type="InterPro" id="IPR036259">
    <property type="entry name" value="MFS_trans_sf"/>
</dbReference>
<evidence type="ECO:0000256" key="6">
    <source>
        <dbReference type="ARBA" id="ARBA00023136"/>
    </source>
</evidence>
<organism evidence="9 10">
    <name type="scientific">Corynebacterium felinum</name>
    <dbReference type="NCBI Taxonomy" id="131318"/>
    <lineage>
        <taxon>Bacteria</taxon>
        <taxon>Bacillati</taxon>
        <taxon>Actinomycetota</taxon>
        <taxon>Actinomycetes</taxon>
        <taxon>Mycobacteriales</taxon>
        <taxon>Corynebacteriaceae</taxon>
        <taxon>Corynebacterium</taxon>
    </lineage>
</organism>
<evidence type="ECO:0000256" key="4">
    <source>
        <dbReference type="ARBA" id="ARBA00022692"/>
    </source>
</evidence>
<feature type="transmembrane region" description="Helical" evidence="7">
    <location>
        <begin position="308"/>
        <end position="326"/>
    </location>
</feature>
<feature type="transmembrane region" description="Helical" evidence="7">
    <location>
        <begin position="20"/>
        <end position="38"/>
    </location>
</feature>
<keyword evidence="4 7" id="KW-0812">Transmembrane</keyword>
<comment type="subcellular location">
    <subcellularLocation>
        <location evidence="1">Cell membrane</location>
        <topology evidence="1">Multi-pass membrane protein</topology>
    </subcellularLocation>
</comment>
<dbReference type="InterPro" id="IPR005829">
    <property type="entry name" value="Sugar_transporter_CS"/>
</dbReference>
<dbReference type="CDD" id="cd17325">
    <property type="entry name" value="MFS_MdtG_SLC18_like"/>
    <property type="match status" value="1"/>
</dbReference>
<dbReference type="SUPFAM" id="SSF103473">
    <property type="entry name" value="MFS general substrate transporter"/>
    <property type="match status" value="1"/>
</dbReference>
<reference evidence="9 10" key="1">
    <citation type="submission" date="2023-07" db="EMBL/GenBank/DDBJ databases">
        <title>Sequencing the genomes of 1000 actinobacteria strains.</title>
        <authorList>
            <person name="Klenk H.-P."/>
        </authorList>
    </citation>
    <scope>NUCLEOTIDE SEQUENCE [LARGE SCALE GENOMIC DNA]</scope>
    <source>
        <strain evidence="9 10">DSM 44508</strain>
    </source>
</reference>
<sequence length="412" mass="42618">MLRTKRNSCADPSYAIPASIKTLVFAAFIVALGFGFISPILPQFVTSFGVGMAAAGVVVSIFSGSRLLFAPMAGKLVDTVGSRKTYVWGLLIVAVTTALVAVARDYVHVVLLRGIAGFGSTMFTVSAMGLIVRLSPPAIRGRCSGAYSTGFLLGSICGPLLGSVLAPLGMRWPFVIYGVFLALAAAVVYFRLPHSMGLSPAAAPSRAVMTVREALADRAYRAGMVAAFANGWANFGVRLAIIPLFAFATFEQGAYFSGVILTTYAVGNACALQFSGKWADRVGRKPLIIAGLCMSAIFTALLGLSTSVAAVVVLSVCAGVGSGIFYPPTQAVIADIIGQDRDGGKVLASYQMSADLGAILGPIVVGSIAQVYGFAAAFGVTAVILFAAAFQWLFGRETLAVRTASSSSLKGG</sequence>
<feature type="transmembrane region" description="Helical" evidence="7">
    <location>
        <begin position="146"/>
        <end position="168"/>
    </location>
</feature>
<feature type="transmembrane region" description="Helical" evidence="7">
    <location>
        <begin position="371"/>
        <end position="394"/>
    </location>
</feature>
<dbReference type="PANTHER" id="PTHR43124">
    <property type="entry name" value="PURINE EFFLUX PUMP PBUE"/>
    <property type="match status" value="1"/>
</dbReference>
<keyword evidence="3" id="KW-1003">Cell membrane</keyword>
<dbReference type="Proteomes" id="UP001183619">
    <property type="component" value="Unassembled WGS sequence"/>
</dbReference>
<feature type="domain" description="Major facilitator superfamily (MFS) profile" evidence="8">
    <location>
        <begin position="19"/>
        <end position="399"/>
    </location>
</feature>
<feature type="transmembrane region" description="Helical" evidence="7">
    <location>
        <begin position="85"/>
        <end position="103"/>
    </location>
</feature>
<dbReference type="InterPro" id="IPR005828">
    <property type="entry name" value="MFS_sugar_transport-like"/>
</dbReference>
<dbReference type="Gene3D" id="1.20.1250.20">
    <property type="entry name" value="MFS general substrate transporter like domains"/>
    <property type="match status" value="1"/>
</dbReference>
<dbReference type="PROSITE" id="PS00216">
    <property type="entry name" value="SUGAR_TRANSPORT_1"/>
    <property type="match status" value="1"/>
</dbReference>
<keyword evidence="5 7" id="KW-1133">Transmembrane helix</keyword>
<feature type="transmembrane region" description="Helical" evidence="7">
    <location>
        <begin position="115"/>
        <end position="134"/>
    </location>
</feature>
<dbReference type="InterPro" id="IPR020846">
    <property type="entry name" value="MFS_dom"/>
</dbReference>
<dbReference type="InterPro" id="IPR001958">
    <property type="entry name" value="Tet-R_TetA/multi-R_MdtG-like"/>
</dbReference>
<dbReference type="Pfam" id="PF07690">
    <property type="entry name" value="MFS_1"/>
    <property type="match status" value="1"/>
</dbReference>
<dbReference type="PANTHER" id="PTHR43124:SF3">
    <property type="entry name" value="CHLORAMPHENICOL EFFLUX PUMP RV0191"/>
    <property type="match status" value="1"/>
</dbReference>
<keyword evidence="6 7" id="KW-0472">Membrane</keyword>
<name>A0ABU2BBB6_9CORY</name>
<dbReference type="RefSeq" id="WP_277105365.1">
    <property type="nucleotide sequence ID" value="NZ_BAAAJS010000081.1"/>
</dbReference>
<protein>
    <submittedName>
        <fullName evidence="9">MFS family permease</fullName>
    </submittedName>
</protein>
<comment type="caution">
    <text evidence="9">The sequence shown here is derived from an EMBL/GenBank/DDBJ whole genome shotgun (WGS) entry which is preliminary data.</text>
</comment>
<comment type="similarity">
    <text evidence="2">Belongs to the major facilitator superfamily. TCR/Tet family.</text>
</comment>
<dbReference type="PROSITE" id="PS50850">
    <property type="entry name" value="MFS"/>
    <property type="match status" value="1"/>
</dbReference>